<comment type="caution">
    <text evidence="1">The sequence shown here is derived from an EMBL/GenBank/DDBJ whole genome shotgun (WGS) entry which is preliminary data.</text>
</comment>
<proteinExistence type="predicted"/>
<dbReference type="EMBL" id="BSRX01000034">
    <property type="protein sequence ID" value="GLW57131.1"/>
    <property type="molecule type" value="Genomic_DNA"/>
</dbReference>
<dbReference type="Proteomes" id="UP001165143">
    <property type="component" value="Unassembled WGS sequence"/>
</dbReference>
<protein>
    <submittedName>
        <fullName evidence="1">Uncharacterized protein</fullName>
    </submittedName>
</protein>
<name>A0A9W6UP43_9ACTN</name>
<reference evidence="1" key="1">
    <citation type="submission" date="2023-02" db="EMBL/GenBank/DDBJ databases">
        <title>Kitasatospora phosalacinea NBRC 14362.</title>
        <authorList>
            <person name="Ichikawa N."/>
            <person name="Sato H."/>
            <person name="Tonouchi N."/>
        </authorList>
    </citation>
    <scope>NUCLEOTIDE SEQUENCE</scope>
    <source>
        <strain evidence="1">NBRC 14362</strain>
    </source>
</reference>
<evidence type="ECO:0000313" key="2">
    <source>
        <dbReference type="Proteomes" id="UP001165143"/>
    </source>
</evidence>
<evidence type="ECO:0000313" key="1">
    <source>
        <dbReference type="EMBL" id="GLW57131.1"/>
    </source>
</evidence>
<gene>
    <name evidence="1" type="ORF">Kpho01_51420</name>
</gene>
<organism evidence="1 2">
    <name type="scientific">Kitasatospora phosalacinea</name>
    <dbReference type="NCBI Taxonomy" id="2065"/>
    <lineage>
        <taxon>Bacteria</taxon>
        <taxon>Bacillati</taxon>
        <taxon>Actinomycetota</taxon>
        <taxon>Actinomycetes</taxon>
        <taxon>Kitasatosporales</taxon>
        <taxon>Streptomycetaceae</taxon>
        <taxon>Kitasatospora</taxon>
    </lineage>
</organism>
<accession>A0A9W6UP43</accession>
<sequence length="102" mass="11006">MPDGQPLSATGHYVLAHEWPTDREGWWAARDTEGRCAPLLGELPCGRPRFGAPLVRPVAPRGTPDPGHTPLLYGTAYSPLSRALVHSAISAYRASPPRLVGR</sequence>
<dbReference type="AlphaFoldDB" id="A0A9W6UP43"/>